<dbReference type="Proteomes" id="UP000536685">
    <property type="component" value="Unassembled WGS sequence"/>
</dbReference>
<feature type="transmembrane region" description="Helical" evidence="1">
    <location>
        <begin position="124"/>
        <end position="147"/>
    </location>
</feature>
<keyword evidence="1" id="KW-0472">Membrane</keyword>
<keyword evidence="1" id="KW-1133">Transmembrane helix</keyword>
<dbReference type="AlphaFoldDB" id="A0A841AJW4"/>
<feature type="transmembrane region" description="Helical" evidence="1">
    <location>
        <begin position="239"/>
        <end position="259"/>
    </location>
</feature>
<protein>
    <submittedName>
        <fullName evidence="2">ABC-2 type transport system permease protein</fullName>
    </submittedName>
</protein>
<feature type="transmembrane region" description="Helical" evidence="1">
    <location>
        <begin position="71"/>
        <end position="94"/>
    </location>
</feature>
<name>A0A841AJW4_9MICO</name>
<feature type="transmembrane region" description="Helical" evidence="1">
    <location>
        <begin position="396"/>
        <end position="421"/>
    </location>
</feature>
<feature type="transmembrane region" description="Helical" evidence="1">
    <location>
        <begin position="186"/>
        <end position="204"/>
    </location>
</feature>
<dbReference type="EMBL" id="JACHMJ010000001">
    <property type="protein sequence ID" value="MBB5841755.1"/>
    <property type="molecule type" value="Genomic_DNA"/>
</dbReference>
<feature type="transmembrane region" description="Helical" evidence="1">
    <location>
        <begin position="298"/>
        <end position="324"/>
    </location>
</feature>
<feature type="transmembrane region" description="Helical" evidence="1">
    <location>
        <begin position="509"/>
        <end position="528"/>
    </location>
</feature>
<evidence type="ECO:0000256" key="1">
    <source>
        <dbReference type="SAM" id="Phobius"/>
    </source>
</evidence>
<reference evidence="2 3" key="1">
    <citation type="submission" date="2020-08" db="EMBL/GenBank/DDBJ databases">
        <title>Sequencing the genomes of 1000 actinobacteria strains.</title>
        <authorList>
            <person name="Klenk H.-P."/>
        </authorList>
    </citation>
    <scope>NUCLEOTIDE SEQUENCE [LARGE SCALE GENOMIC DNA]</scope>
    <source>
        <strain evidence="2 3">DSM 105784</strain>
    </source>
</reference>
<sequence length="534" mass="55294">MITLVRHRVRRDRVQLAIWIVCTALLALFSASAIDDTYGDDRERAGIMRLAVNNPAILLLRGLPQGAGLNAFVFFQIFTYLALMAALMSTFLAVRHSRAEEESGRAELIAATPAARTTPTVATLVHGVLANLVLGAAVALGLVAGGMPLDGSLVAGLATGAVGITFLAVALLAAQFAHTSRGANSIAVALVLLAFVLRGVGDALGTPSEDQLSMTSAWPSWLSPIGWGQHVAAYTANDLTPLLLCVALAAVCTAAVFVLQSRRDSGASLLPSTPGRIVARPWLRGSFSLAWRLQWPTIVGWSIGGAVFGLISGSLSGVIVQAAAENPELEGVLKSLVPGSGTVTQVLISAMFELVGVLAAACAVQAVIRARQEESGGTAELLLSTPLGRVRWLADYLVLGVIAITLVLAAGGLASTLAVFASGDDEAQIGESFAAAAAQLPAALSYLGVVALVFVLLPSVTAALGWALLGVGAFLGVFGGLVGFPDWLRDLSPFTHTPSVVTDRVDLTGGYWLVAIAAVAASVSLVLMRRRELR</sequence>
<feature type="transmembrane region" description="Helical" evidence="1">
    <location>
        <begin position="464"/>
        <end position="484"/>
    </location>
</feature>
<evidence type="ECO:0000313" key="2">
    <source>
        <dbReference type="EMBL" id="MBB5841755.1"/>
    </source>
</evidence>
<organism evidence="2 3">
    <name type="scientific">Conyzicola lurida</name>
    <dbReference type="NCBI Taxonomy" id="1172621"/>
    <lineage>
        <taxon>Bacteria</taxon>
        <taxon>Bacillati</taxon>
        <taxon>Actinomycetota</taxon>
        <taxon>Actinomycetes</taxon>
        <taxon>Micrococcales</taxon>
        <taxon>Microbacteriaceae</taxon>
        <taxon>Conyzicola</taxon>
    </lineage>
</organism>
<feature type="transmembrane region" description="Helical" evidence="1">
    <location>
        <begin position="344"/>
        <end position="368"/>
    </location>
</feature>
<gene>
    <name evidence="2" type="ORF">HD599_000078</name>
</gene>
<feature type="transmembrane region" description="Helical" evidence="1">
    <location>
        <begin position="433"/>
        <end position="457"/>
    </location>
</feature>
<accession>A0A841AJW4</accession>
<dbReference type="RefSeq" id="WP_184232599.1">
    <property type="nucleotide sequence ID" value="NZ_JACHMJ010000001.1"/>
</dbReference>
<keyword evidence="1" id="KW-0812">Transmembrane</keyword>
<evidence type="ECO:0000313" key="3">
    <source>
        <dbReference type="Proteomes" id="UP000536685"/>
    </source>
</evidence>
<feature type="transmembrane region" description="Helical" evidence="1">
    <location>
        <begin position="153"/>
        <end position="174"/>
    </location>
</feature>
<proteinExistence type="predicted"/>
<keyword evidence="3" id="KW-1185">Reference proteome</keyword>
<comment type="caution">
    <text evidence="2">The sequence shown here is derived from an EMBL/GenBank/DDBJ whole genome shotgun (WGS) entry which is preliminary data.</text>
</comment>